<dbReference type="AlphaFoldDB" id="D5SVU3"/>
<gene>
    <name evidence="1" type="ordered locus">Plim_3641</name>
</gene>
<sequence>MITSRKRERRVLLYFSSWQNILDIMTIQMPVADASGSLMTRQLLVVRSHL</sequence>
<evidence type="ECO:0000313" key="2">
    <source>
        <dbReference type="Proteomes" id="UP000002220"/>
    </source>
</evidence>
<dbReference type="KEGG" id="plm:Plim_3641"/>
<keyword evidence="2" id="KW-1185">Reference proteome</keyword>
<dbReference type="EMBL" id="CP001744">
    <property type="protein sequence ID" value="ADG69453.1"/>
    <property type="molecule type" value="Genomic_DNA"/>
</dbReference>
<proteinExistence type="predicted"/>
<protein>
    <submittedName>
        <fullName evidence="1">Uncharacterized protein</fullName>
    </submittedName>
</protein>
<accession>D5SVU3</accession>
<dbReference type="HOGENOM" id="CLU_3121031_0_0_0"/>
<evidence type="ECO:0000313" key="1">
    <source>
        <dbReference type="EMBL" id="ADG69453.1"/>
    </source>
</evidence>
<name>D5SVU3_PLAL2</name>
<dbReference type="Proteomes" id="UP000002220">
    <property type="component" value="Chromosome"/>
</dbReference>
<organism evidence="1 2">
    <name type="scientific">Planctopirus limnophila (strain ATCC 43296 / DSM 3776 / IFAM 1008 / Mu 290)</name>
    <name type="common">Planctomyces limnophilus</name>
    <dbReference type="NCBI Taxonomy" id="521674"/>
    <lineage>
        <taxon>Bacteria</taxon>
        <taxon>Pseudomonadati</taxon>
        <taxon>Planctomycetota</taxon>
        <taxon>Planctomycetia</taxon>
        <taxon>Planctomycetales</taxon>
        <taxon>Planctomycetaceae</taxon>
        <taxon>Planctopirus</taxon>
    </lineage>
</organism>
<reference evidence="1 2" key="1">
    <citation type="journal article" date="2010" name="Stand. Genomic Sci.">
        <title>Complete genome sequence of Planctomyces limnophilus type strain (Mu 290).</title>
        <authorList>
            <person name="Labutti K."/>
            <person name="Sikorski J."/>
            <person name="Schneider S."/>
            <person name="Nolan M."/>
            <person name="Lucas S."/>
            <person name="Glavina Del Rio T."/>
            <person name="Tice H."/>
            <person name="Cheng J.F."/>
            <person name="Goodwin L."/>
            <person name="Pitluck S."/>
            <person name="Liolios K."/>
            <person name="Ivanova N."/>
            <person name="Mavromatis K."/>
            <person name="Mikhailova N."/>
            <person name="Pati A."/>
            <person name="Chen A."/>
            <person name="Palaniappan K."/>
            <person name="Land M."/>
            <person name="Hauser L."/>
            <person name="Chang Y.J."/>
            <person name="Jeffries C.D."/>
            <person name="Tindall B.J."/>
            <person name="Rohde M."/>
            <person name="Goker M."/>
            <person name="Woyke T."/>
            <person name="Bristow J."/>
            <person name="Eisen J.A."/>
            <person name="Markowitz V."/>
            <person name="Hugenholtz P."/>
            <person name="Kyrpides N.C."/>
            <person name="Klenk H.P."/>
            <person name="Lapidus A."/>
        </authorList>
    </citation>
    <scope>NUCLEOTIDE SEQUENCE [LARGE SCALE GENOMIC DNA]</scope>
    <source>
        <strain evidence="2">ATCC 43296 / DSM 3776 / IFAM 1008 / 290</strain>
    </source>
</reference>